<dbReference type="PROSITE" id="PS51324">
    <property type="entry name" value="ERV_ALR"/>
    <property type="match status" value="1"/>
</dbReference>
<dbReference type="PANTHER" id="PTHR12645:SF0">
    <property type="entry name" value="FAD-LINKED SULFHYDRYL OXIDASE ALR"/>
    <property type="match status" value="1"/>
</dbReference>
<dbReference type="GO" id="GO:0050660">
    <property type="term" value="F:flavin adenine dinucleotide binding"/>
    <property type="evidence" value="ECO:0007669"/>
    <property type="project" value="TreeGrafter"/>
</dbReference>
<dbReference type="InterPro" id="IPR039799">
    <property type="entry name" value="ALR/ERV"/>
</dbReference>
<protein>
    <recommendedName>
        <fullName evidence="2">thiol oxidase</fullName>
        <ecNumber evidence="2">1.8.3.2</ecNumber>
    </recommendedName>
</protein>
<sequence length="216" mass="24838">MTKAWGPLGWATLHTIAALYPDFPSQYELELLNRFLESFTQTILCPSCLQHFSDMVTVYTQRNPGWKNSRRTVCEFVFRAHNTVNQRTHKKMYTLEESIELLRSIMPDDHAARVKRQQYLVYIRNDWMKNMTLNGISSAPKLKELNTIEEEYWSKRSFSWSDIASFTNIAISPIPERSSATSSGDVIIPRITMPVSGGFKLKNIGKIGPLSSLRSR</sequence>
<evidence type="ECO:0000256" key="3">
    <source>
        <dbReference type="ARBA" id="ARBA00022630"/>
    </source>
</evidence>
<evidence type="ECO:0000256" key="2">
    <source>
        <dbReference type="ARBA" id="ARBA00012512"/>
    </source>
</evidence>
<keyword evidence="4" id="KW-0274">FAD</keyword>
<dbReference type="GO" id="GO:0016971">
    <property type="term" value="F:flavin-dependent sulfhydryl oxidase activity"/>
    <property type="evidence" value="ECO:0007669"/>
    <property type="project" value="InterPro"/>
</dbReference>
<dbReference type="GO" id="GO:0005739">
    <property type="term" value="C:mitochondrion"/>
    <property type="evidence" value="ECO:0007669"/>
    <property type="project" value="TreeGrafter"/>
</dbReference>
<dbReference type="EC" id="1.8.3.2" evidence="2"/>
<proteinExistence type="predicted"/>
<keyword evidence="5" id="KW-0560">Oxidoreductase</keyword>
<evidence type="ECO:0000256" key="4">
    <source>
        <dbReference type="ARBA" id="ARBA00022827"/>
    </source>
</evidence>
<name>A0A6C0KAH5_9ZZZZ</name>
<feature type="domain" description="ERV/ALR sulfhydryl oxidase" evidence="7">
    <location>
        <begin position="1"/>
        <end position="105"/>
    </location>
</feature>
<accession>A0A6C0KAH5</accession>
<dbReference type="SUPFAM" id="SSF69000">
    <property type="entry name" value="FAD-dependent thiol oxidase"/>
    <property type="match status" value="1"/>
</dbReference>
<keyword evidence="6" id="KW-1015">Disulfide bond</keyword>
<organism evidence="8">
    <name type="scientific">viral metagenome</name>
    <dbReference type="NCBI Taxonomy" id="1070528"/>
    <lineage>
        <taxon>unclassified sequences</taxon>
        <taxon>metagenomes</taxon>
        <taxon>organismal metagenomes</taxon>
    </lineage>
</organism>
<evidence type="ECO:0000259" key="7">
    <source>
        <dbReference type="PROSITE" id="PS51324"/>
    </source>
</evidence>
<dbReference type="EMBL" id="MN740814">
    <property type="protein sequence ID" value="QHU13174.1"/>
    <property type="molecule type" value="Genomic_DNA"/>
</dbReference>
<comment type="cofactor">
    <cofactor evidence="1">
        <name>FAD</name>
        <dbReference type="ChEBI" id="CHEBI:57692"/>
    </cofactor>
</comment>
<dbReference type="PANTHER" id="PTHR12645">
    <property type="entry name" value="ALR/ERV"/>
    <property type="match status" value="1"/>
</dbReference>
<reference evidence="8" key="1">
    <citation type="journal article" date="2020" name="Nature">
        <title>Giant virus diversity and host interactions through global metagenomics.</title>
        <authorList>
            <person name="Schulz F."/>
            <person name="Roux S."/>
            <person name="Paez-Espino D."/>
            <person name="Jungbluth S."/>
            <person name="Walsh D.A."/>
            <person name="Denef V.J."/>
            <person name="McMahon K.D."/>
            <person name="Konstantinidis K.T."/>
            <person name="Eloe-Fadrosh E.A."/>
            <person name="Kyrpides N.C."/>
            <person name="Woyke T."/>
        </authorList>
    </citation>
    <scope>NUCLEOTIDE SEQUENCE</scope>
    <source>
        <strain evidence="8">GVMAG-S-1101178-127</strain>
    </source>
</reference>
<dbReference type="Gene3D" id="1.20.120.310">
    <property type="entry name" value="ERV/ALR sulfhydryl oxidase domain"/>
    <property type="match status" value="1"/>
</dbReference>
<dbReference type="InterPro" id="IPR036774">
    <property type="entry name" value="ERV/ALR_sulphydryl_oxid_sf"/>
</dbReference>
<dbReference type="InterPro" id="IPR017905">
    <property type="entry name" value="ERV/ALR_sulphydryl_oxidase"/>
</dbReference>
<evidence type="ECO:0000313" key="8">
    <source>
        <dbReference type="EMBL" id="QHU13174.1"/>
    </source>
</evidence>
<dbReference type="Pfam" id="PF04777">
    <property type="entry name" value="Evr1_Alr"/>
    <property type="match status" value="1"/>
</dbReference>
<evidence type="ECO:0000256" key="5">
    <source>
        <dbReference type="ARBA" id="ARBA00023002"/>
    </source>
</evidence>
<dbReference type="AlphaFoldDB" id="A0A6C0KAH5"/>
<evidence type="ECO:0000256" key="1">
    <source>
        <dbReference type="ARBA" id="ARBA00001974"/>
    </source>
</evidence>
<evidence type="ECO:0000256" key="6">
    <source>
        <dbReference type="ARBA" id="ARBA00023157"/>
    </source>
</evidence>
<keyword evidence="3" id="KW-0285">Flavoprotein</keyword>